<dbReference type="InterPro" id="IPR036291">
    <property type="entry name" value="NAD(P)-bd_dom_sf"/>
</dbReference>
<proteinExistence type="inferred from homology"/>
<dbReference type="Gene3D" id="3.40.50.720">
    <property type="entry name" value="NAD(P)-binding Rossmann-like Domain"/>
    <property type="match status" value="1"/>
</dbReference>
<dbReference type="CDD" id="cd05374">
    <property type="entry name" value="17beta-HSD-like_SDR_c"/>
    <property type="match status" value="1"/>
</dbReference>
<protein>
    <submittedName>
        <fullName evidence="4">Uncharacterized protein</fullName>
    </submittedName>
</protein>
<dbReference type="Proteomes" id="UP000223968">
    <property type="component" value="Unassembled WGS sequence"/>
</dbReference>
<keyword evidence="2" id="KW-0560">Oxidoreductase</keyword>
<dbReference type="InterPro" id="IPR051911">
    <property type="entry name" value="SDR_oxidoreductase"/>
</dbReference>
<dbReference type="InterPro" id="IPR002347">
    <property type="entry name" value="SDR_fam"/>
</dbReference>
<dbReference type="PRINTS" id="PR00080">
    <property type="entry name" value="SDRFAMILY"/>
</dbReference>
<reference evidence="4 5" key="1">
    <citation type="submission" date="2017-10" db="EMBL/GenBank/DDBJ databases">
        <title>Comparative genomics in systemic dimorphic fungi from Ajellomycetaceae.</title>
        <authorList>
            <person name="Munoz J.F."/>
            <person name="Mcewen J.G."/>
            <person name="Clay O.K."/>
            <person name="Cuomo C.A."/>
        </authorList>
    </citation>
    <scope>NUCLEOTIDE SEQUENCE [LARGE SCALE GENOMIC DNA]</scope>
    <source>
        <strain evidence="4 5">UAMH5409</strain>
    </source>
</reference>
<evidence type="ECO:0000313" key="4">
    <source>
        <dbReference type="EMBL" id="PGH16337.1"/>
    </source>
</evidence>
<organism evidence="4 5">
    <name type="scientific">Helicocarpus griseus UAMH5409</name>
    <dbReference type="NCBI Taxonomy" id="1447875"/>
    <lineage>
        <taxon>Eukaryota</taxon>
        <taxon>Fungi</taxon>
        <taxon>Dikarya</taxon>
        <taxon>Ascomycota</taxon>
        <taxon>Pezizomycotina</taxon>
        <taxon>Eurotiomycetes</taxon>
        <taxon>Eurotiomycetidae</taxon>
        <taxon>Onygenales</taxon>
        <taxon>Ajellomycetaceae</taxon>
        <taxon>Helicocarpus</taxon>
    </lineage>
</organism>
<dbReference type="PANTHER" id="PTHR43976">
    <property type="entry name" value="SHORT CHAIN DEHYDROGENASE"/>
    <property type="match status" value="1"/>
</dbReference>
<evidence type="ECO:0000256" key="3">
    <source>
        <dbReference type="RuleBase" id="RU000363"/>
    </source>
</evidence>
<evidence type="ECO:0000256" key="1">
    <source>
        <dbReference type="ARBA" id="ARBA00006484"/>
    </source>
</evidence>
<dbReference type="PANTHER" id="PTHR43976:SF16">
    <property type="entry name" value="SHORT-CHAIN DEHYDROGENASE_REDUCTASE FAMILY PROTEIN"/>
    <property type="match status" value="1"/>
</dbReference>
<dbReference type="PRINTS" id="PR00081">
    <property type="entry name" value="GDHRDH"/>
</dbReference>
<dbReference type="OrthoDB" id="1274115at2759"/>
<dbReference type="STRING" id="1447875.A0A2B7Y6T4"/>
<dbReference type="SUPFAM" id="SSF51735">
    <property type="entry name" value="NAD(P)-binding Rossmann-fold domains"/>
    <property type="match status" value="1"/>
</dbReference>
<dbReference type="AlphaFoldDB" id="A0A2B7Y6T4"/>
<comment type="similarity">
    <text evidence="1 3">Belongs to the short-chain dehydrogenases/reductases (SDR) family.</text>
</comment>
<sequence length="286" mass="30479">MAPRVWLITGCSSGFGHELTLQALKRGDKVIATSRNISGLTALKDAGAATLELDPSSSLATIKQFAEKAYATYGRIDVLVNNAGFATDGAVEETTEEETISIFTANVFAPLNIVRAFAPYLRAQKSGVIANISSIAGDAGSPGLALYCGTKSAISGISESMTHELAPFGIKVTCVVPGYFRSKFLNAGHRNSARNLIKEYDGTAAHEYMDMLSQVNNRQLGSVVKGSEAIIDVLTQSGRAAGRDIPIRFVLGDDAQGYVKEKFEERIALVKEWEGVGTGVSHDDVQ</sequence>
<evidence type="ECO:0000256" key="2">
    <source>
        <dbReference type="ARBA" id="ARBA00023002"/>
    </source>
</evidence>
<dbReference type="EMBL" id="PDNB01000018">
    <property type="protein sequence ID" value="PGH16337.1"/>
    <property type="molecule type" value="Genomic_DNA"/>
</dbReference>
<evidence type="ECO:0000313" key="5">
    <source>
        <dbReference type="Proteomes" id="UP000223968"/>
    </source>
</evidence>
<dbReference type="GO" id="GO:0016491">
    <property type="term" value="F:oxidoreductase activity"/>
    <property type="evidence" value="ECO:0007669"/>
    <property type="project" value="UniProtKB-KW"/>
</dbReference>
<keyword evidence="5" id="KW-1185">Reference proteome</keyword>
<accession>A0A2B7Y6T4</accession>
<comment type="caution">
    <text evidence="4">The sequence shown here is derived from an EMBL/GenBank/DDBJ whole genome shotgun (WGS) entry which is preliminary data.</text>
</comment>
<gene>
    <name evidence="4" type="ORF">AJ79_01879</name>
</gene>
<dbReference type="Pfam" id="PF00106">
    <property type="entry name" value="adh_short"/>
    <property type="match status" value="1"/>
</dbReference>
<name>A0A2B7Y6T4_9EURO</name>